<dbReference type="Gene3D" id="1.10.260.40">
    <property type="entry name" value="lambda repressor-like DNA-binding domains"/>
    <property type="match status" value="1"/>
</dbReference>
<keyword evidence="1" id="KW-0238">DNA-binding</keyword>
<dbReference type="InterPro" id="IPR014710">
    <property type="entry name" value="RmlC-like_jellyroll"/>
</dbReference>
<proteinExistence type="predicted"/>
<dbReference type="RefSeq" id="WP_085011837.1">
    <property type="nucleotide sequence ID" value="NZ_NAAD01000035.1"/>
</dbReference>
<evidence type="ECO:0000259" key="2">
    <source>
        <dbReference type="PROSITE" id="PS50943"/>
    </source>
</evidence>
<evidence type="ECO:0000256" key="1">
    <source>
        <dbReference type="ARBA" id="ARBA00023125"/>
    </source>
</evidence>
<comment type="caution">
    <text evidence="3">The sequence shown here is derived from an EMBL/GenBank/DDBJ whole genome shotgun (WGS) entry which is preliminary data.</text>
</comment>
<dbReference type="SUPFAM" id="SSF47413">
    <property type="entry name" value="lambda repressor-like DNA-binding domains"/>
    <property type="match status" value="1"/>
</dbReference>
<evidence type="ECO:0000313" key="3">
    <source>
        <dbReference type="EMBL" id="ORJ53685.1"/>
    </source>
</evidence>
<dbReference type="Gene3D" id="2.60.120.10">
    <property type="entry name" value="Jelly Rolls"/>
    <property type="match status" value="1"/>
</dbReference>
<dbReference type="PROSITE" id="PS50943">
    <property type="entry name" value="HTH_CROC1"/>
    <property type="match status" value="1"/>
</dbReference>
<sequence>MVKKLIGKKLKATRLKNDMTIQELAEASRVSSNMISRIERGLTIPSVEILMKLAGAFGMSINYFVEEAERGSTIVHTRKGQGEPIFFFEDKHQITSLTQGLRDPGFAVFYDTLEEGCDSGQGGMVHTGEEFALVLQGRMEFFIEEQRYLLEEGDSIVFKASLPHRWVNLHTGRTLVMWVVSPPPDVTQPSAETVQASAE</sequence>
<dbReference type="GO" id="GO:0005829">
    <property type="term" value="C:cytosol"/>
    <property type="evidence" value="ECO:0007669"/>
    <property type="project" value="TreeGrafter"/>
</dbReference>
<dbReference type="PANTHER" id="PTHR46797:SF2">
    <property type="entry name" value="TRANSCRIPTIONAL REGULATOR"/>
    <property type="match status" value="1"/>
</dbReference>
<dbReference type="PANTHER" id="PTHR46797">
    <property type="entry name" value="HTH-TYPE TRANSCRIPTIONAL REGULATOR"/>
    <property type="match status" value="1"/>
</dbReference>
<dbReference type="InterPro" id="IPR001387">
    <property type="entry name" value="Cro/C1-type_HTH"/>
</dbReference>
<dbReference type="CDD" id="cd02209">
    <property type="entry name" value="cupin_XRE_C"/>
    <property type="match status" value="1"/>
</dbReference>
<organism evidence="3 4">
    <name type="scientific">Geothermobacter hydrogeniphilus</name>
    <dbReference type="NCBI Taxonomy" id="1969733"/>
    <lineage>
        <taxon>Bacteria</taxon>
        <taxon>Pseudomonadati</taxon>
        <taxon>Thermodesulfobacteriota</taxon>
        <taxon>Desulfuromonadia</taxon>
        <taxon>Desulfuromonadales</taxon>
        <taxon>Geothermobacteraceae</taxon>
        <taxon>Geothermobacter</taxon>
    </lineage>
</organism>
<accession>A0A1X0XLB3</accession>
<dbReference type="SMART" id="SM00530">
    <property type="entry name" value="HTH_XRE"/>
    <property type="match status" value="1"/>
</dbReference>
<dbReference type="GO" id="GO:0003700">
    <property type="term" value="F:DNA-binding transcription factor activity"/>
    <property type="evidence" value="ECO:0007669"/>
    <property type="project" value="TreeGrafter"/>
</dbReference>
<dbReference type="SUPFAM" id="SSF51182">
    <property type="entry name" value="RmlC-like cupins"/>
    <property type="match status" value="1"/>
</dbReference>
<dbReference type="AlphaFoldDB" id="A0A1X0XLB3"/>
<dbReference type="EMBL" id="NAAD01000035">
    <property type="protein sequence ID" value="ORJ53685.1"/>
    <property type="molecule type" value="Genomic_DNA"/>
</dbReference>
<dbReference type="Proteomes" id="UP000193136">
    <property type="component" value="Unassembled WGS sequence"/>
</dbReference>
<dbReference type="GO" id="GO:0003677">
    <property type="term" value="F:DNA binding"/>
    <property type="evidence" value="ECO:0007669"/>
    <property type="project" value="UniProtKB-KW"/>
</dbReference>
<dbReference type="STRING" id="1969733.B5V00_16135"/>
<reference evidence="3 4" key="1">
    <citation type="submission" date="2017-03" db="EMBL/GenBank/DDBJ databases">
        <title>Genome sequence of Geothermobacter sp. EPR-M, Deep-Sea Iron Reducer.</title>
        <authorList>
            <person name="Tully B."/>
            <person name="Savalia P."/>
            <person name="Abuyen K."/>
            <person name="Baughan C."/>
            <person name="Romero E."/>
            <person name="Ronkowski C."/>
            <person name="Torres B."/>
            <person name="Tremblay J."/>
            <person name="Trujillo A."/>
            <person name="Tyler M."/>
            <person name="Perez-Rodriguez I."/>
            <person name="Amend J."/>
        </authorList>
    </citation>
    <scope>NUCLEOTIDE SEQUENCE [LARGE SCALE GENOMIC DNA]</scope>
    <source>
        <strain evidence="3 4">EPR-M</strain>
    </source>
</reference>
<name>A0A1X0XLB3_9BACT</name>
<feature type="domain" description="HTH cro/C1-type" evidence="2">
    <location>
        <begin position="10"/>
        <end position="64"/>
    </location>
</feature>
<protein>
    <submittedName>
        <fullName evidence="3">XRE family transcriptional regulator</fullName>
    </submittedName>
</protein>
<evidence type="ECO:0000313" key="4">
    <source>
        <dbReference type="Proteomes" id="UP000193136"/>
    </source>
</evidence>
<gene>
    <name evidence="3" type="ORF">B5V00_16135</name>
</gene>
<dbReference type="OrthoDB" id="9805356at2"/>
<dbReference type="InterPro" id="IPR010982">
    <property type="entry name" value="Lambda_DNA-bd_dom_sf"/>
</dbReference>
<dbReference type="Pfam" id="PF01381">
    <property type="entry name" value="HTH_3"/>
    <property type="match status" value="1"/>
</dbReference>
<dbReference type="InterPro" id="IPR013096">
    <property type="entry name" value="Cupin_2"/>
</dbReference>
<dbReference type="InterPro" id="IPR050807">
    <property type="entry name" value="TransReg_Diox_bact_type"/>
</dbReference>
<dbReference type="InterPro" id="IPR011051">
    <property type="entry name" value="RmlC_Cupin_sf"/>
</dbReference>
<dbReference type="Pfam" id="PF07883">
    <property type="entry name" value="Cupin_2"/>
    <property type="match status" value="1"/>
</dbReference>
<keyword evidence="4" id="KW-1185">Reference proteome</keyword>
<dbReference type="CDD" id="cd00093">
    <property type="entry name" value="HTH_XRE"/>
    <property type="match status" value="1"/>
</dbReference>